<reference evidence="8 9" key="1">
    <citation type="submission" date="2020-08" db="EMBL/GenBank/DDBJ databases">
        <title>Genome sequence of Pedobacter roseus KACC 11594T.</title>
        <authorList>
            <person name="Hyun D.-W."/>
            <person name="Bae J.-W."/>
        </authorList>
    </citation>
    <scope>NUCLEOTIDE SEQUENCE [LARGE SCALE GENOMIC DNA]</scope>
    <source>
        <strain evidence="8 9">KACC 11594</strain>
    </source>
</reference>
<dbReference type="Proteomes" id="UP000515806">
    <property type="component" value="Chromosome"/>
</dbReference>
<feature type="domain" description="RagB/SusD" evidence="6">
    <location>
        <begin position="312"/>
        <end position="607"/>
    </location>
</feature>
<dbReference type="Pfam" id="PF07980">
    <property type="entry name" value="SusD_RagB"/>
    <property type="match status" value="1"/>
</dbReference>
<sequence length="607" mass="67130">MKTKIFTIAIALLVGMLLFSCKKGGFLDSQVEVLSEENVFADSTMTFNFLNNIYWNTGLDIHPYRNTIGGFSGGGPGTSDWNDAFETLTSNAASGFSGQDAFLKGTSTSSSHPLLAMWTLMYKKIRAANKFMANVPNSPISATRKKVLIAEARFLRAFYYQMLVRYYGGIQLVGDDVSDDFPTYEYKRNTYKECVDYIAAEYDKAAIDLPSAATLEAINYGRATSGACKAYKARLFVTAASTLFNGSPASTDATVRPFICYTANYDATLWQKAADACKAVMDLPEYTLIVDNATKAGDGFFKLFTSGRKTSEFIFVYNLALAAANASDTNGGLERPFFPWSITARGAGTTTVMNPSQNVVDAFGMANGKLISDASSGFNILDPYKNRDPRFYNSIIYNQATMTSRSTTALTTINIYTDANNNPVGDGIQPYHTKTGYYTRKMCNDRLPFASLTVARALPMMRLAEMVLGYAEALNELGRVEESVIEVNKIRNRAGITAGSDNRYGIPAGVTQDQLRTLIRNEYRVEFYGEGHWYYDTRRWKTAEITEKGNLLLAKARQNATGSPYPFAYTYENVLSMNFIAPAMYFVPIPLSEVLKSKGLLVQNPGW</sequence>
<keyword evidence="3" id="KW-0732">Signal</keyword>
<comment type="subcellular location">
    <subcellularLocation>
        <location evidence="1">Cell outer membrane</location>
    </subcellularLocation>
</comment>
<organism evidence="8 9">
    <name type="scientific">Pedobacter roseus</name>
    <dbReference type="NCBI Taxonomy" id="336820"/>
    <lineage>
        <taxon>Bacteria</taxon>
        <taxon>Pseudomonadati</taxon>
        <taxon>Bacteroidota</taxon>
        <taxon>Sphingobacteriia</taxon>
        <taxon>Sphingobacteriales</taxon>
        <taxon>Sphingobacteriaceae</taxon>
        <taxon>Pedobacter</taxon>
    </lineage>
</organism>
<keyword evidence="5" id="KW-0998">Cell outer membrane</keyword>
<protein>
    <submittedName>
        <fullName evidence="8">RagB/SusD family nutrient uptake outer membrane protein</fullName>
    </submittedName>
</protein>
<dbReference type="Pfam" id="PF14322">
    <property type="entry name" value="SusD-like_3"/>
    <property type="match status" value="1"/>
</dbReference>
<dbReference type="EMBL" id="CP060723">
    <property type="protein sequence ID" value="QNN44727.1"/>
    <property type="molecule type" value="Genomic_DNA"/>
</dbReference>
<dbReference type="KEGG" id="proe:H9L23_11890"/>
<evidence type="ECO:0000313" key="9">
    <source>
        <dbReference type="Proteomes" id="UP000515806"/>
    </source>
</evidence>
<proteinExistence type="inferred from homology"/>
<evidence type="ECO:0000256" key="5">
    <source>
        <dbReference type="ARBA" id="ARBA00023237"/>
    </source>
</evidence>
<evidence type="ECO:0000256" key="3">
    <source>
        <dbReference type="ARBA" id="ARBA00022729"/>
    </source>
</evidence>
<evidence type="ECO:0000259" key="6">
    <source>
        <dbReference type="Pfam" id="PF07980"/>
    </source>
</evidence>
<gene>
    <name evidence="8" type="ORF">H9L23_11890</name>
</gene>
<dbReference type="AlphaFoldDB" id="A0A7G9QN02"/>
<dbReference type="GO" id="GO:0009279">
    <property type="term" value="C:cell outer membrane"/>
    <property type="evidence" value="ECO:0007669"/>
    <property type="project" value="UniProtKB-SubCell"/>
</dbReference>
<keyword evidence="4" id="KW-0472">Membrane</keyword>
<dbReference type="RefSeq" id="WP_187595156.1">
    <property type="nucleotide sequence ID" value="NZ_CP060723.1"/>
</dbReference>
<evidence type="ECO:0000313" key="8">
    <source>
        <dbReference type="EMBL" id="QNN44727.1"/>
    </source>
</evidence>
<dbReference type="PROSITE" id="PS51257">
    <property type="entry name" value="PROKAR_LIPOPROTEIN"/>
    <property type="match status" value="1"/>
</dbReference>
<dbReference type="Gene3D" id="1.25.40.390">
    <property type="match status" value="1"/>
</dbReference>
<evidence type="ECO:0000256" key="1">
    <source>
        <dbReference type="ARBA" id="ARBA00004442"/>
    </source>
</evidence>
<dbReference type="InterPro" id="IPR011990">
    <property type="entry name" value="TPR-like_helical_dom_sf"/>
</dbReference>
<keyword evidence="9" id="KW-1185">Reference proteome</keyword>
<dbReference type="InterPro" id="IPR033985">
    <property type="entry name" value="SusD-like_N"/>
</dbReference>
<accession>A0A7G9QN02</accession>
<evidence type="ECO:0000256" key="4">
    <source>
        <dbReference type="ARBA" id="ARBA00023136"/>
    </source>
</evidence>
<dbReference type="InterPro" id="IPR012944">
    <property type="entry name" value="SusD_RagB_dom"/>
</dbReference>
<feature type="domain" description="SusD-like N-terminal" evidence="7">
    <location>
        <begin position="108"/>
        <end position="235"/>
    </location>
</feature>
<name>A0A7G9QN02_9SPHI</name>
<evidence type="ECO:0000259" key="7">
    <source>
        <dbReference type="Pfam" id="PF14322"/>
    </source>
</evidence>
<dbReference type="SUPFAM" id="SSF48452">
    <property type="entry name" value="TPR-like"/>
    <property type="match status" value="1"/>
</dbReference>
<evidence type="ECO:0000256" key="2">
    <source>
        <dbReference type="ARBA" id="ARBA00006275"/>
    </source>
</evidence>
<comment type="similarity">
    <text evidence="2">Belongs to the SusD family.</text>
</comment>